<dbReference type="AlphaFoldDB" id="A0A9N9CRR1"/>
<dbReference type="InterPro" id="IPR013761">
    <property type="entry name" value="SAM/pointed_sf"/>
</dbReference>
<dbReference type="EMBL" id="CAJVPK010002379">
    <property type="protein sequence ID" value="CAG8611929.1"/>
    <property type="molecule type" value="Genomic_DNA"/>
</dbReference>
<protein>
    <submittedName>
        <fullName evidence="1">933_t:CDS:1</fullName>
    </submittedName>
</protein>
<name>A0A9N9CRR1_9GLOM</name>
<evidence type="ECO:0000313" key="1">
    <source>
        <dbReference type="EMBL" id="CAG8611929.1"/>
    </source>
</evidence>
<organism evidence="1 2">
    <name type="scientific">Diversispora eburnea</name>
    <dbReference type="NCBI Taxonomy" id="1213867"/>
    <lineage>
        <taxon>Eukaryota</taxon>
        <taxon>Fungi</taxon>
        <taxon>Fungi incertae sedis</taxon>
        <taxon>Mucoromycota</taxon>
        <taxon>Glomeromycotina</taxon>
        <taxon>Glomeromycetes</taxon>
        <taxon>Diversisporales</taxon>
        <taxon>Diversisporaceae</taxon>
        <taxon>Diversispora</taxon>
    </lineage>
</organism>
<keyword evidence="2" id="KW-1185">Reference proteome</keyword>
<dbReference type="OrthoDB" id="2390206at2759"/>
<accession>A0A9N9CRR1</accession>
<dbReference type="Proteomes" id="UP000789706">
    <property type="component" value="Unassembled WGS sequence"/>
</dbReference>
<dbReference type="SUPFAM" id="SSF47769">
    <property type="entry name" value="SAM/Pointed domain"/>
    <property type="match status" value="1"/>
</dbReference>
<reference evidence="1" key="1">
    <citation type="submission" date="2021-06" db="EMBL/GenBank/DDBJ databases">
        <authorList>
            <person name="Kallberg Y."/>
            <person name="Tangrot J."/>
            <person name="Rosling A."/>
        </authorList>
    </citation>
    <scope>NUCLEOTIDE SEQUENCE</scope>
    <source>
        <strain evidence="1">AZ414A</strain>
    </source>
</reference>
<dbReference type="Gene3D" id="1.10.150.50">
    <property type="entry name" value="Transcription Factor, Ets-1"/>
    <property type="match status" value="1"/>
</dbReference>
<comment type="caution">
    <text evidence="1">The sequence shown here is derived from an EMBL/GenBank/DDBJ whole genome shotgun (WGS) entry which is preliminary data.</text>
</comment>
<evidence type="ECO:0000313" key="2">
    <source>
        <dbReference type="Proteomes" id="UP000789706"/>
    </source>
</evidence>
<sequence length="246" mass="28829">MSSDSKPSERLNLDSYNTIPIENWTCDKLVEHYRANLKRKDWAHVLDCIKKDLKIVANLNSVFSEDHRKKAQSIIDHWKLETHFEAVTVSSSHELPVPFIFQAEELIAQRLNQAVTLWRIKPKKDNMSLKRDCSHLKIDTLQKHIRDNNGEVVKISNEKTVECGKKSNHFGQYELYLSLSLYLNSDNKLPDDVKKWTPEDVKKFLISRIKDLDYNETDIRKIRDQDLTGRAFLRLTEEKLTRKPGL</sequence>
<gene>
    <name evidence="1" type="ORF">DEBURN_LOCUS10013</name>
</gene>
<proteinExistence type="predicted"/>